<sequence>MTPREVDVVVAVHDPRRPVARAVASVLAQDGVHARVTVVCHNTDPAVIVEALGAVHAAGGDDRVRTLELRDGVPSPAGPFNLGLDRAEAPFVSIMGSDDWLERGALASWLEVARGTGAEVVIPRLAHANGARVPTPAARPGRVRDLDLVEDRLSYRSAPLGLVRRETVDRLGLRMREGLRVGEDVAFATALWAGAKVAFDRRGPAYVIGDDAVERVTYTPRPIAEELAFVLDLVALPWFTALPPAARRAIAVKVVRIHVFGAVFHRQKRELWTSEERRDLSAVVHALDAAAPHYDRVLSLADRKLLDLTRSRTGTADALIAASVRRRHHGRPATVLTRDLSRLLAREAPVRFMAASFLTTR</sequence>
<dbReference type="Proteomes" id="UP000440668">
    <property type="component" value="Unassembled WGS sequence"/>
</dbReference>
<comment type="caution">
    <text evidence="2">The sequence shown here is derived from an EMBL/GenBank/DDBJ whole genome shotgun (WGS) entry which is preliminary data.</text>
</comment>
<evidence type="ECO:0000313" key="3">
    <source>
        <dbReference type="Proteomes" id="UP000440668"/>
    </source>
</evidence>
<dbReference type="GO" id="GO:0016740">
    <property type="term" value="F:transferase activity"/>
    <property type="evidence" value="ECO:0007669"/>
    <property type="project" value="UniProtKB-KW"/>
</dbReference>
<dbReference type="EMBL" id="WMKA01000008">
    <property type="protein sequence ID" value="MTG88431.1"/>
    <property type="molecule type" value="Genomic_DNA"/>
</dbReference>
<dbReference type="AlphaFoldDB" id="A0A6N7ZG75"/>
<evidence type="ECO:0000259" key="1">
    <source>
        <dbReference type="Pfam" id="PF00535"/>
    </source>
</evidence>
<keyword evidence="2" id="KW-0808">Transferase</keyword>
<dbReference type="InterPro" id="IPR001173">
    <property type="entry name" value="Glyco_trans_2-like"/>
</dbReference>
<dbReference type="InterPro" id="IPR029044">
    <property type="entry name" value="Nucleotide-diphossugar_trans"/>
</dbReference>
<protein>
    <submittedName>
        <fullName evidence="2">Glycosyltransferase</fullName>
    </submittedName>
</protein>
<dbReference type="CDD" id="cd00761">
    <property type="entry name" value="Glyco_tranf_GTA_type"/>
    <property type="match status" value="1"/>
</dbReference>
<dbReference type="Pfam" id="PF00535">
    <property type="entry name" value="Glycos_transf_2"/>
    <property type="match status" value="1"/>
</dbReference>
<dbReference type="Gene3D" id="3.90.550.10">
    <property type="entry name" value="Spore Coat Polysaccharide Biosynthesis Protein SpsA, Chain A"/>
    <property type="match status" value="1"/>
</dbReference>
<evidence type="ECO:0000313" key="2">
    <source>
        <dbReference type="EMBL" id="MTG88431.1"/>
    </source>
</evidence>
<gene>
    <name evidence="2" type="ORF">GJV82_05640</name>
</gene>
<feature type="domain" description="Glycosyltransferase 2-like" evidence="1">
    <location>
        <begin position="8"/>
        <end position="169"/>
    </location>
</feature>
<name>A0A6N7ZG75_9MICO</name>
<accession>A0A6N7ZG75</accession>
<proteinExistence type="predicted"/>
<reference evidence="2 3" key="1">
    <citation type="submission" date="2019-11" db="EMBL/GenBank/DDBJ databases">
        <title>Cellulosimicrobium composti sp. nov. isolated from a compost.</title>
        <authorList>
            <person name="Yang Y."/>
        </authorList>
    </citation>
    <scope>NUCLEOTIDE SEQUENCE [LARGE SCALE GENOMIC DNA]</scope>
    <source>
        <strain evidence="2 3">BIT-GX5</strain>
    </source>
</reference>
<organism evidence="2 3">
    <name type="scientific">Cellulosimicrobium composti</name>
    <dbReference type="NCBI Taxonomy" id="2672572"/>
    <lineage>
        <taxon>Bacteria</taxon>
        <taxon>Bacillati</taxon>
        <taxon>Actinomycetota</taxon>
        <taxon>Actinomycetes</taxon>
        <taxon>Micrococcales</taxon>
        <taxon>Promicromonosporaceae</taxon>
        <taxon>Cellulosimicrobium</taxon>
    </lineage>
</organism>
<dbReference type="SUPFAM" id="SSF53448">
    <property type="entry name" value="Nucleotide-diphospho-sugar transferases"/>
    <property type="match status" value="1"/>
</dbReference>